<feature type="transmembrane region" description="Helical" evidence="1">
    <location>
        <begin position="166"/>
        <end position="186"/>
    </location>
</feature>
<dbReference type="AlphaFoldDB" id="A0AAV5RPS3"/>
<protein>
    <submittedName>
        <fullName evidence="2">Uncharacterized protein</fullName>
    </submittedName>
</protein>
<evidence type="ECO:0000313" key="3">
    <source>
        <dbReference type="Proteomes" id="UP001377567"/>
    </source>
</evidence>
<keyword evidence="1" id="KW-1133">Transmembrane helix</keyword>
<proteinExistence type="predicted"/>
<keyword evidence="1" id="KW-0812">Transmembrane</keyword>
<sequence>MEAATLMPAGYCIAAEPGDSSQHAPPFSPALPRPPCAAALSVQNSTDATRDVAAASPPPPGEPCCGALLGVALSCSELLHTDAAAACPSKRCVERPATHARHFCAVGQLSLCLAVLGGQATAPVKCAIFGRVGDVGWARGEHSATGGIYYARAGERARRAVYCQPLLLLLLLLLLPVAGGTTIAFVPHDGAK</sequence>
<dbReference type="EMBL" id="BTGD01000001">
    <property type="protein sequence ID" value="GMM53500.1"/>
    <property type="molecule type" value="Genomic_DNA"/>
</dbReference>
<accession>A0AAV5RPS3</accession>
<comment type="caution">
    <text evidence="2">The sequence shown here is derived from an EMBL/GenBank/DDBJ whole genome shotgun (WGS) entry which is preliminary data.</text>
</comment>
<organism evidence="2 3">
    <name type="scientific">Maudiozyma humilis</name>
    <name type="common">Sour dough yeast</name>
    <name type="synonym">Kazachstania humilis</name>
    <dbReference type="NCBI Taxonomy" id="51915"/>
    <lineage>
        <taxon>Eukaryota</taxon>
        <taxon>Fungi</taxon>
        <taxon>Dikarya</taxon>
        <taxon>Ascomycota</taxon>
        <taxon>Saccharomycotina</taxon>
        <taxon>Saccharomycetes</taxon>
        <taxon>Saccharomycetales</taxon>
        <taxon>Saccharomycetaceae</taxon>
        <taxon>Maudiozyma</taxon>
    </lineage>
</organism>
<gene>
    <name evidence="2" type="ORF">DAKH74_001160</name>
</gene>
<evidence type="ECO:0000256" key="1">
    <source>
        <dbReference type="SAM" id="Phobius"/>
    </source>
</evidence>
<evidence type="ECO:0000313" key="2">
    <source>
        <dbReference type="EMBL" id="GMM53500.1"/>
    </source>
</evidence>
<reference evidence="2 3" key="1">
    <citation type="journal article" date="2023" name="Elife">
        <title>Identification of key yeast species and microbe-microbe interactions impacting larval growth of Drosophila in the wild.</title>
        <authorList>
            <person name="Mure A."/>
            <person name="Sugiura Y."/>
            <person name="Maeda R."/>
            <person name="Honda K."/>
            <person name="Sakurai N."/>
            <person name="Takahashi Y."/>
            <person name="Watada M."/>
            <person name="Katoh T."/>
            <person name="Gotoh A."/>
            <person name="Gotoh Y."/>
            <person name="Taniguchi I."/>
            <person name="Nakamura K."/>
            <person name="Hayashi T."/>
            <person name="Katayama T."/>
            <person name="Uemura T."/>
            <person name="Hattori Y."/>
        </authorList>
    </citation>
    <scope>NUCLEOTIDE SEQUENCE [LARGE SCALE GENOMIC DNA]</scope>
    <source>
        <strain evidence="2 3">KH-74</strain>
    </source>
</reference>
<keyword evidence="3" id="KW-1185">Reference proteome</keyword>
<name>A0AAV5RPS3_MAUHU</name>
<keyword evidence="1" id="KW-0472">Membrane</keyword>
<dbReference type="Proteomes" id="UP001377567">
    <property type="component" value="Unassembled WGS sequence"/>
</dbReference>